<evidence type="ECO:0000256" key="1">
    <source>
        <dbReference type="ARBA" id="ARBA00001947"/>
    </source>
</evidence>
<name>A0AAE3G0D7_9GAMM</name>
<evidence type="ECO:0000313" key="6">
    <source>
        <dbReference type="Proteomes" id="UP001205843"/>
    </source>
</evidence>
<protein>
    <submittedName>
        <fullName evidence="5">Uncharacterized protein (TIGR02421 family)</fullName>
    </submittedName>
</protein>
<evidence type="ECO:0000256" key="4">
    <source>
        <dbReference type="ARBA" id="ARBA00023049"/>
    </source>
</evidence>
<evidence type="ECO:0000256" key="2">
    <source>
        <dbReference type="ARBA" id="ARBA00022670"/>
    </source>
</evidence>
<comment type="caution">
    <text evidence="5">The sequence shown here is derived from an EMBL/GenBank/DDBJ whole genome shotgun (WGS) entry which is preliminary data.</text>
</comment>
<dbReference type="Pfam" id="PF08014">
    <property type="entry name" value="MATCAP"/>
    <property type="match status" value="1"/>
</dbReference>
<dbReference type="GO" id="GO:0080164">
    <property type="term" value="P:regulation of nitric oxide metabolic process"/>
    <property type="evidence" value="ECO:0007669"/>
    <property type="project" value="TreeGrafter"/>
</dbReference>
<dbReference type="AlphaFoldDB" id="A0AAE3G0D7"/>
<evidence type="ECO:0000256" key="3">
    <source>
        <dbReference type="ARBA" id="ARBA00022801"/>
    </source>
</evidence>
<dbReference type="Proteomes" id="UP001205843">
    <property type="component" value="Unassembled WGS sequence"/>
</dbReference>
<dbReference type="GO" id="GO:0006508">
    <property type="term" value="P:proteolysis"/>
    <property type="evidence" value="ECO:0007669"/>
    <property type="project" value="UniProtKB-KW"/>
</dbReference>
<dbReference type="InterPro" id="IPR012656">
    <property type="entry name" value="CHP02421_QEGLA"/>
</dbReference>
<organism evidence="5 6">
    <name type="scientific">Natronocella acetinitrilica</name>
    <dbReference type="NCBI Taxonomy" id="414046"/>
    <lineage>
        <taxon>Bacteria</taxon>
        <taxon>Pseudomonadati</taxon>
        <taxon>Pseudomonadota</taxon>
        <taxon>Gammaproteobacteria</taxon>
        <taxon>Chromatiales</taxon>
        <taxon>Ectothiorhodospiraceae</taxon>
        <taxon>Natronocella</taxon>
    </lineage>
</organism>
<dbReference type="InterPro" id="IPR012548">
    <property type="entry name" value="MATCAP"/>
</dbReference>
<sequence>MVTSSDQQYREAIRSLSDRIVAAQKPIRILDAIQWTAPVREDFFARGCREQPAVDAEYYRQRPLGFDPAAVRGEFHAIQRDAVKTLGQFNPVAKVMARICREYQMAVRMLEARGSADFSQLSQELYGAASDAFHAGDPSLADLGALMADTLGNIDRSEALRPEPKTITAAQAVATLQQRLSAVFADSGGGVRVLLDDGIVADAAAGADYLKVRRDAMFNAREVRLLEVHEGWVHLGTTLNGQAQSVCTFLSKGPPSATVTQEGLAILMEIIAFASYPARLRKLGNRVRAIAMAEDGATFLDCFGFFREQGFSDDEAYNHTARIFRGSAPELGPFTKDLSYNRGFILLYNFLQLAVRRGRLERIPLLFCGKVTLEDIPVLAQLQEEGIVEPPRFLPPQIADLNGLVSWMAYGNFLGRLNLDRIEADYAHLV</sequence>
<dbReference type="EMBL" id="JALJXV010000001">
    <property type="protein sequence ID" value="MCP1673375.1"/>
    <property type="molecule type" value="Genomic_DNA"/>
</dbReference>
<keyword evidence="3" id="KW-0378">Hydrolase</keyword>
<dbReference type="RefSeq" id="WP_253473643.1">
    <property type="nucleotide sequence ID" value="NZ_JALJXV010000001.1"/>
</dbReference>
<dbReference type="PANTHER" id="PTHR31817">
    <property type="match status" value="1"/>
</dbReference>
<reference evidence="5" key="1">
    <citation type="submission" date="2022-03" db="EMBL/GenBank/DDBJ databases">
        <title>Genomic Encyclopedia of Type Strains, Phase III (KMG-III): the genomes of soil and plant-associated and newly described type strains.</title>
        <authorList>
            <person name="Whitman W."/>
        </authorList>
    </citation>
    <scope>NUCLEOTIDE SEQUENCE</scope>
    <source>
        <strain evidence="5">ANL 6-2</strain>
    </source>
</reference>
<gene>
    <name evidence="5" type="ORF">J2T57_000467</name>
</gene>
<keyword evidence="4" id="KW-0482">Metalloprotease</keyword>
<dbReference type="NCBIfam" id="TIGR02421">
    <property type="entry name" value="QEGLA"/>
    <property type="match status" value="1"/>
</dbReference>
<proteinExistence type="predicted"/>
<dbReference type="PANTHER" id="PTHR31817:SF0">
    <property type="entry name" value="CHROMOSOME UNDETERMINED SCAFFOLD_67, WHOLE GENOME SHOTGUN SEQUENCE"/>
    <property type="match status" value="1"/>
</dbReference>
<dbReference type="SMART" id="SM01154">
    <property type="entry name" value="DUF1704"/>
    <property type="match status" value="1"/>
</dbReference>
<keyword evidence="2" id="KW-0645">Protease</keyword>
<evidence type="ECO:0000313" key="5">
    <source>
        <dbReference type="EMBL" id="MCP1673375.1"/>
    </source>
</evidence>
<keyword evidence="6" id="KW-1185">Reference proteome</keyword>
<dbReference type="GO" id="GO:0008237">
    <property type="term" value="F:metallopeptidase activity"/>
    <property type="evidence" value="ECO:0007669"/>
    <property type="project" value="UniProtKB-KW"/>
</dbReference>
<comment type="cofactor">
    <cofactor evidence="1">
        <name>Zn(2+)</name>
        <dbReference type="ChEBI" id="CHEBI:29105"/>
    </cofactor>
</comment>
<accession>A0AAE3G0D7</accession>